<keyword evidence="1" id="KW-0472">Membrane</keyword>
<dbReference type="AlphaFoldDB" id="A0A5K7XI98"/>
<organism evidence="2 3">
    <name type="scientific">Lacipirellula parvula</name>
    <dbReference type="NCBI Taxonomy" id="2650471"/>
    <lineage>
        <taxon>Bacteria</taxon>
        <taxon>Pseudomonadati</taxon>
        <taxon>Planctomycetota</taxon>
        <taxon>Planctomycetia</taxon>
        <taxon>Pirellulales</taxon>
        <taxon>Lacipirellulaceae</taxon>
        <taxon>Lacipirellula</taxon>
    </lineage>
</organism>
<evidence type="ECO:0008006" key="4">
    <source>
        <dbReference type="Google" id="ProtNLM"/>
    </source>
</evidence>
<name>A0A5K7XI98_9BACT</name>
<feature type="transmembrane region" description="Helical" evidence="1">
    <location>
        <begin position="54"/>
        <end position="71"/>
    </location>
</feature>
<proteinExistence type="predicted"/>
<accession>A0A5K7XI98</accession>
<gene>
    <name evidence="2" type="ORF">PLANPX_5394</name>
</gene>
<dbReference type="RefSeq" id="WP_152101082.1">
    <property type="nucleotide sequence ID" value="NZ_AP021861.1"/>
</dbReference>
<keyword evidence="1" id="KW-1133">Transmembrane helix</keyword>
<dbReference type="Proteomes" id="UP000326837">
    <property type="component" value="Chromosome"/>
</dbReference>
<evidence type="ECO:0000313" key="2">
    <source>
        <dbReference type="EMBL" id="BBO35782.1"/>
    </source>
</evidence>
<evidence type="ECO:0000256" key="1">
    <source>
        <dbReference type="SAM" id="Phobius"/>
    </source>
</evidence>
<sequence length="73" mass="7482">MHNRLQNHFRTAAEAAEARVSAAAAAADEAVADFAASGEGIVNRTARSVASHPALAIGAAFAVGLLIGKWVKR</sequence>
<protein>
    <recommendedName>
        <fullName evidence="4">DUF883 domain-containing protein</fullName>
    </recommendedName>
</protein>
<dbReference type="EMBL" id="AP021861">
    <property type="protein sequence ID" value="BBO35782.1"/>
    <property type="molecule type" value="Genomic_DNA"/>
</dbReference>
<evidence type="ECO:0000313" key="3">
    <source>
        <dbReference type="Proteomes" id="UP000326837"/>
    </source>
</evidence>
<reference evidence="3" key="1">
    <citation type="submission" date="2019-10" db="EMBL/GenBank/DDBJ databases">
        <title>Lacipirellula parvula gen. nov., sp. nov., representing a lineage of planctomycetes widespread in freshwater anoxic habitats, and description of the family Lacipirellulaceae.</title>
        <authorList>
            <person name="Dedysh S.N."/>
            <person name="Kulichevskaya I.S."/>
            <person name="Beletsky A.V."/>
            <person name="Rakitin A.L."/>
            <person name="Mardanov A.V."/>
            <person name="Ivanova A.A."/>
            <person name="Saltykova V.X."/>
            <person name="Rijpstra W.I.C."/>
            <person name="Sinninghe Damste J.S."/>
            <person name="Ravin N.V."/>
        </authorList>
    </citation>
    <scope>NUCLEOTIDE SEQUENCE [LARGE SCALE GENOMIC DNA]</scope>
    <source>
        <strain evidence="3">PX69</strain>
    </source>
</reference>
<keyword evidence="1" id="KW-0812">Transmembrane</keyword>
<dbReference type="KEGG" id="lpav:PLANPX_5394"/>
<keyword evidence="3" id="KW-1185">Reference proteome</keyword>